<sequence>MSQTVVEKIAQLHMSEGPKRKLRAGDFLSIRPHHVMTHDNTSAVLKKFKAIGATKVKDPRQPVFALDHDIQNTSDDNIKKYKLIEKFAHEQGIDFYMAGTGIGHQIMVERGYVVPESFVVASDSHSNMYGAMGAIGTPVVRTDAAAIWATGEFWWSIPRTIQVVLEGKLRPGVTGKDVIITLAGLYNKDEVLNAALEFAGSGVHTLTMDERLSIANMSTEWGALTGWFPVDQVTISYLRQRHGVARWQGTEKFTEEELLKWARAPLGPDKDATYAAKIELDLAQVTPHVSGPDSVQVMHSVAQMEEKKIAVHKAYLLSCVNSRVSDLEAAAKVLAGKKIAETVKFYVAPASKHVQEEAEKRGIWKTLVDAGAITLPPSCGPCIGLGTGLLEAGEVGISATNRNFKGRMGSRDARCYLASPEVVAASALAGYITGPVHFEHANPNIMLSEYVPAASAAEAVSILEGFPASVKGRLVFVPQDNLNTDGIYGKDYTYREDMTPEMMAKVVMENYDPEFSAKTSAGDVVVGGSNFGTGSSREQAVTALKAKGIPLVIAGSFSQTYLRNAFNNGFLCIETPEFVAELKQKFAAQVANKKKTIVPGDEVEIDFATSTLKYAGETFTFPALGSVPQSLVAAGGVENLVAQKLGLHEMAAAGK</sequence>
<evidence type="ECO:0000256" key="10">
    <source>
        <dbReference type="ARBA" id="ARBA00022605"/>
    </source>
</evidence>
<dbReference type="EMBL" id="CP000360">
    <property type="protein sequence ID" value="ABF41966.1"/>
    <property type="molecule type" value="Genomic_DNA"/>
</dbReference>
<evidence type="ECO:0000256" key="6">
    <source>
        <dbReference type="ARBA" id="ARBA00012022"/>
    </source>
</evidence>
<comment type="pathway">
    <text evidence="4">Amino-acid biosynthesis; L-lysine biosynthesis via AAA pathway; L-alpha-aminoadipate from 2-oxoglutarate: step 3/5.</text>
</comment>
<dbReference type="Pfam" id="PF00694">
    <property type="entry name" value="Aconitase_C"/>
    <property type="match status" value="1"/>
</dbReference>
<protein>
    <recommendedName>
        <fullName evidence="8">Aconitate hydratase A</fullName>
        <ecNumber evidence="7">4.2.1.3</ecNumber>
        <ecNumber evidence="6">4.2.1.36</ecNumber>
    </recommendedName>
    <alternativeName>
        <fullName evidence="9">Homoaconitase, mitochondrial</fullName>
    </alternativeName>
    <alternativeName>
        <fullName evidence="21">Homoaconitate hydratase</fullName>
    </alternativeName>
    <alternativeName>
        <fullName evidence="20">Iron-responsive protein-like</fullName>
    </alternativeName>
    <alternativeName>
        <fullName evidence="19">RNA-binding protein</fullName>
    </alternativeName>
</protein>
<evidence type="ECO:0000259" key="22">
    <source>
        <dbReference type="Pfam" id="PF00330"/>
    </source>
</evidence>
<dbReference type="InterPro" id="IPR050067">
    <property type="entry name" value="IPM_dehydratase_rel_enz"/>
</dbReference>
<dbReference type="GO" id="GO:0019878">
    <property type="term" value="P:lysine biosynthetic process via aminoadipic acid"/>
    <property type="evidence" value="ECO:0007669"/>
    <property type="project" value="UniProtKB-UniPathway"/>
</dbReference>
<dbReference type="GO" id="GO:0051539">
    <property type="term" value="F:4 iron, 4 sulfur cluster binding"/>
    <property type="evidence" value="ECO:0007669"/>
    <property type="project" value="InterPro"/>
</dbReference>
<comment type="pathway">
    <text evidence="3">Carbohydrate metabolism; tricarboxylic acid cycle; isocitrate from oxaloacetate: step 2/2.</text>
</comment>
<dbReference type="UniPathway" id="UPA00033">
    <property type="reaction ID" value="UER01027"/>
</dbReference>
<dbReference type="GO" id="GO:0046872">
    <property type="term" value="F:metal ion binding"/>
    <property type="evidence" value="ECO:0007669"/>
    <property type="project" value="UniProtKB-KW"/>
</dbReference>
<evidence type="ECO:0000256" key="16">
    <source>
        <dbReference type="ARBA" id="ARBA00023239"/>
    </source>
</evidence>
<dbReference type="InterPro" id="IPR015931">
    <property type="entry name" value="Acnase/IPM_dHydase_lsu_aba_1/3"/>
</dbReference>
<comment type="catalytic activity">
    <reaction evidence="18">
        <text>(2R,3S)-homoisocitrate = cis-homoaconitate + H2O</text>
        <dbReference type="Rhea" id="RHEA:15485"/>
        <dbReference type="ChEBI" id="CHEBI:15377"/>
        <dbReference type="ChEBI" id="CHEBI:15404"/>
        <dbReference type="ChEBI" id="CHEBI:58174"/>
        <dbReference type="EC" id="4.2.1.36"/>
    </reaction>
</comment>
<keyword evidence="10" id="KW-0028">Amino-acid biosynthesis</keyword>
<dbReference type="PANTHER" id="PTHR43822:SF2">
    <property type="entry name" value="HOMOACONITASE, MITOCHONDRIAL"/>
    <property type="match status" value="1"/>
</dbReference>
<evidence type="ECO:0000256" key="8">
    <source>
        <dbReference type="ARBA" id="ARBA00019378"/>
    </source>
</evidence>
<comment type="similarity">
    <text evidence="5">Belongs to the aconitase/IPM isomerase family.</text>
</comment>
<comment type="function">
    <text evidence="2">Catalyzes the reversible hydration of cis-homoaconitate to (2R,3S)-homoisocitrate, a step in the alpha-aminoadipate pathway for lysine biosynthesis.</text>
</comment>
<keyword evidence="15" id="KW-0457">Lysine biosynthesis</keyword>
<dbReference type="InterPro" id="IPR001030">
    <property type="entry name" value="Acoase/IPM_deHydtase_lsu_aba"/>
</dbReference>
<evidence type="ECO:0000256" key="14">
    <source>
        <dbReference type="ARBA" id="ARBA00023014"/>
    </source>
</evidence>
<dbReference type="PANTHER" id="PTHR43822">
    <property type="entry name" value="HOMOACONITASE, MITOCHONDRIAL-RELATED"/>
    <property type="match status" value="1"/>
</dbReference>
<dbReference type="InterPro" id="IPR018136">
    <property type="entry name" value="Aconitase_4Fe-4S_BS"/>
</dbReference>
<dbReference type="NCBIfam" id="NF001614">
    <property type="entry name" value="PRK00402.1"/>
    <property type="match status" value="1"/>
</dbReference>
<keyword evidence="14" id="KW-0411">Iron-sulfur</keyword>
<dbReference type="Gene3D" id="3.30.499.10">
    <property type="entry name" value="Aconitase, domain 3"/>
    <property type="match status" value="2"/>
</dbReference>
<name>Q1IMD4_KORVE</name>
<comment type="cofactor">
    <cofactor evidence="1">
        <name>[4Fe-4S] cluster</name>
        <dbReference type="ChEBI" id="CHEBI:49883"/>
    </cofactor>
</comment>
<evidence type="ECO:0000256" key="3">
    <source>
        <dbReference type="ARBA" id="ARBA00004717"/>
    </source>
</evidence>
<keyword evidence="16 24" id="KW-0456">Lyase</keyword>
<evidence type="ECO:0000256" key="1">
    <source>
        <dbReference type="ARBA" id="ARBA00001966"/>
    </source>
</evidence>
<dbReference type="InterPro" id="IPR000573">
    <property type="entry name" value="AconitaseA/IPMdHydase_ssu_swvl"/>
</dbReference>
<dbReference type="AlphaFoldDB" id="Q1IMD4"/>
<evidence type="ECO:0000256" key="19">
    <source>
        <dbReference type="ARBA" id="ARBA00031081"/>
    </source>
</evidence>
<dbReference type="GO" id="GO:0006099">
    <property type="term" value="P:tricarboxylic acid cycle"/>
    <property type="evidence" value="ECO:0007669"/>
    <property type="project" value="UniProtKB-UniPathway"/>
</dbReference>
<dbReference type="OrthoDB" id="9802769at2"/>
<dbReference type="eggNOG" id="COG0065">
    <property type="taxonomic scope" value="Bacteria"/>
</dbReference>
<keyword evidence="13" id="KW-0408">Iron</keyword>
<evidence type="ECO:0000256" key="20">
    <source>
        <dbReference type="ARBA" id="ARBA00031977"/>
    </source>
</evidence>
<accession>Q1IMD4</accession>
<reference evidence="24 25" key="1">
    <citation type="journal article" date="2009" name="Appl. Environ. Microbiol.">
        <title>Three genomes from the phylum Acidobacteria provide insight into the lifestyles of these microorganisms in soils.</title>
        <authorList>
            <person name="Ward N.L."/>
            <person name="Challacombe J.F."/>
            <person name="Janssen P.H."/>
            <person name="Henrissat B."/>
            <person name="Coutinho P.M."/>
            <person name="Wu M."/>
            <person name="Xie G."/>
            <person name="Haft D.H."/>
            <person name="Sait M."/>
            <person name="Badger J."/>
            <person name="Barabote R.D."/>
            <person name="Bradley B."/>
            <person name="Brettin T.S."/>
            <person name="Brinkac L.M."/>
            <person name="Bruce D."/>
            <person name="Creasy T."/>
            <person name="Daugherty S.C."/>
            <person name="Davidsen T.M."/>
            <person name="DeBoy R.T."/>
            <person name="Detter J.C."/>
            <person name="Dodson R.J."/>
            <person name="Durkin A.S."/>
            <person name="Ganapathy A."/>
            <person name="Gwinn-Giglio M."/>
            <person name="Han C.S."/>
            <person name="Khouri H."/>
            <person name="Kiss H."/>
            <person name="Kothari S.P."/>
            <person name="Madupu R."/>
            <person name="Nelson K.E."/>
            <person name="Nelson W.C."/>
            <person name="Paulsen I."/>
            <person name="Penn K."/>
            <person name="Ren Q."/>
            <person name="Rosovitz M.J."/>
            <person name="Selengut J.D."/>
            <person name="Shrivastava S."/>
            <person name="Sullivan S.A."/>
            <person name="Tapia R."/>
            <person name="Thompson L.S."/>
            <person name="Watkins K.L."/>
            <person name="Yang Q."/>
            <person name="Yu C."/>
            <person name="Zafar N."/>
            <person name="Zhou L."/>
            <person name="Kuske C.R."/>
        </authorList>
    </citation>
    <scope>NUCLEOTIDE SEQUENCE [LARGE SCALE GENOMIC DNA]</scope>
    <source>
        <strain evidence="24 25">Ellin345</strain>
    </source>
</reference>
<evidence type="ECO:0000256" key="21">
    <source>
        <dbReference type="ARBA" id="ARBA00032706"/>
    </source>
</evidence>
<dbReference type="eggNOG" id="COG0066">
    <property type="taxonomic scope" value="Bacteria"/>
</dbReference>
<comment type="catalytic activity">
    <reaction evidence="17">
        <text>citrate = D-threo-isocitrate</text>
        <dbReference type="Rhea" id="RHEA:10336"/>
        <dbReference type="ChEBI" id="CHEBI:15562"/>
        <dbReference type="ChEBI" id="CHEBI:16947"/>
        <dbReference type="EC" id="4.2.1.3"/>
    </reaction>
</comment>
<dbReference type="InterPro" id="IPR036008">
    <property type="entry name" value="Aconitase_4Fe-4S_dom"/>
</dbReference>
<evidence type="ECO:0000256" key="17">
    <source>
        <dbReference type="ARBA" id="ARBA00023501"/>
    </source>
</evidence>
<dbReference type="EC" id="4.2.1.3" evidence="7"/>
<evidence type="ECO:0000256" key="9">
    <source>
        <dbReference type="ARBA" id="ARBA00021560"/>
    </source>
</evidence>
<organism evidence="24 25">
    <name type="scientific">Koribacter versatilis (strain Ellin345)</name>
    <dbReference type="NCBI Taxonomy" id="204669"/>
    <lineage>
        <taxon>Bacteria</taxon>
        <taxon>Pseudomonadati</taxon>
        <taxon>Acidobacteriota</taxon>
        <taxon>Terriglobia</taxon>
        <taxon>Terriglobales</taxon>
        <taxon>Candidatus Korobacteraceae</taxon>
        <taxon>Candidatus Korobacter</taxon>
    </lineage>
</organism>
<evidence type="ECO:0000259" key="23">
    <source>
        <dbReference type="Pfam" id="PF00694"/>
    </source>
</evidence>
<evidence type="ECO:0000256" key="11">
    <source>
        <dbReference type="ARBA" id="ARBA00022723"/>
    </source>
</evidence>
<dbReference type="Proteomes" id="UP000002432">
    <property type="component" value="Chromosome"/>
</dbReference>
<keyword evidence="25" id="KW-1185">Reference proteome</keyword>
<keyword evidence="11" id="KW-0479">Metal-binding</keyword>
<evidence type="ECO:0000256" key="15">
    <source>
        <dbReference type="ARBA" id="ARBA00023154"/>
    </source>
</evidence>
<evidence type="ECO:0000256" key="18">
    <source>
        <dbReference type="ARBA" id="ARBA00029338"/>
    </source>
</evidence>
<evidence type="ECO:0000256" key="7">
    <source>
        <dbReference type="ARBA" id="ARBA00012926"/>
    </source>
</evidence>
<evidence type="ECO:0000256" key="2">
    <source>
        <dbReference type="ARBA" id="ARBA00003422"/>
    </source>
</evidence>
<dbReference type="EnsemblBacteria" id="ABF41966">
    <property type="protein sequence ID" value="ABF41966"/>
    <property type="gene ID" value="Acid345_2965"/>
</dbReference>
<dbReference type="GO" id="GO:0004409">
    <property type="term" value="F:homoaconitate hydratase activity"/>
    <property type="evidence" value="ECO:0007669"/>
    <property type="project" value="UniProtKB-EC"/>
</dbReference>
<dbReference type="SUPFAM" id="SSF53732">
    <property type="entry name" value="Aconitase iron-sulfur domain"/>
    <property type="match status" value="1"/>
</dbReference>
<dbReference type="HOGENOM" id="CLU_006714_3_1_0"/>
<dbReference type="Gene3D" id="3.20.19.10">
    <property type="entry name" value="Aconitase, domain 4"/>
    <property type="match status" value="1"/>
</dbReference>
<dbReference type="InterPro" id="IPR015928">
    <property type="entry name" value="Aconitase/3IPM_dehydase_swvl"/>
</dbReference>
<dbReference type="EC" id="4.2.1.36" evidence="6"/>
<dbReference type="PRINTS" id="PR00415">
    <property type="entry name" value="ACONITASE"/>
</dbReference>
<dbReference type="PROSITE" id="PS01244">
    <property type="entry name" value="ACONITASE_2"/>
    <property type="match status" value="1"/>
</dbReference>
<evidence type="ECO:0000256" key="13">
    <source>
        <dbReference type="ARBA" id="ARBA00023004"/>
    </source>
</evidence>
<dbReference type="KEGG" id="aba:Acid345_2965"/>
<dbReference type="RefSeq" id="WP_011523767.1">
    <property type="nucleotide sequence ID" value="NC_008009.1"/>
</dbReference>
<dbReference type="NCBIfam" id="TIGR00139">
    <property type="entry name" value="h_aconitase"/>
    <property type="match status" value="1"/>
</dbReference>
<feature type="domain" description="Aconitase A/isopropylmalate dehydratase small subunit swivel" evidence="23">
    <location>
        <begin position="456"/>
        <end position="576"/>
    </location>
</feature>
<feature type="domain" description="Aconitase/3-isopropylmalate dehydratase large subunit alpha/beta/alpha" evidence="22">
    <location>
        <begin position="8"/>
        <end position="430"/>
    </location>
</feature>
<dbReference type="GO" id="GO:0003994">
    <property type="term" value="F:aconitate hydratase activity"/>
    <property type="evidence" value="ECO:0007669"/>
    <property type="project" value="UniProtKB-EC"/>
</dbReference>
<dbReference type="Pfam" id="PF00330">
    <property type="entry name" value="Aconitase"/>
    <property type="match status" value="1"/>
</dbReference>
<evidence type="ECO:0000256" key="5">
    <source>
        <dbReference type="ARBA" id="ARBA00007185"/>
    </source>
</evidence>
<keyword evidence="12" id="KW-0809">Transit peptide</keyword>
<dbReference type="UniPathway" id="UPA00223">
    <property type="reaction ID" value="UER00718"/>
</dbReference>
<dbReference type="SUPFAM" id="SSF52016">
    <property type="entry name" value="LeuD/IlvD-like"/>
    <property type="match status" value="1"/>
</dbReference>
<evidence type="ECO:0000313" key="25">
    <source>
        <dbReference type="Proteomes" id="UP000002432"/>
    </source>
</evidence>
<evidence type="ECO:0000256" key="4">
    <source>
        <dbReference type="ARBA" id="ARBA00005106"/>
    </source>
</evidence>
<dbReference type="STRING" id="204669.Acid345_2965"/>
<gene>
    <name evidence="24" type="ordered locus">Acid345_2965</name>
</gene>
<dbReference type="InterPro" id="IPR004418">
    <property type="entry name" value="Homoaconitase_mito"/>
</dbReference>
<proteinExistence type="inferred from homology"/>
<evidence type="ECO:0000313" key="24">
    <source>
        <dbReference type="EMBL" id="ABF41966.1"/>
    </source>
</evidence>
<evidence type="ECO:0000256" key="12">
    <source>
        <dbReference type="ARBA" id="ARBA00022946"/>
    </source>
</evidence>